<name>A0A8H3J6V9_9LECA</name>
<dbReference type="PANTHER" id="PTHR10622:SF10">
    <property type="entry name" value="HET DOMAIN-CONTAINING PROTEIN"/>
    <property type="match status" value="1"/>
</dbReference>
<gene>
    <name evidence="2" type="ORF">ALECFALPRED_009186</name>
</gene>
<evidence type="ECO:0000313" key="3">
    <source>
        <dbReference type="Proteomes" id="UP000664203"/>
    </source>
</evidence>
<feature type="domain" description="Heterokaryon incompatibility" evidence="1">
    <location>
        <begin position="22"/>
        <end position="135"/>
    </location>
</feature>
<sequence>MRLLDTSTLKLREFHDDEIPDYAILSHTWEEGEMSFEVLDKAASAPASDTSDTLHKEAIIGARVALESGCLPGYTKIARCCIQAASEGWDYVWIDTCCIDKTSSAELSEAINSMYRWYEEAQACYVYMTDVSSASQERFQWSRWFTRGWTLQELLAPSTVVFYDKDWLEIGTRWSLRAQISRATGMTYDSMIRPKDSSIATKMSWASNRKTTRVEDIAYCLMGLFEINMPLLYGEGHKAFMRLQYEIMQSRDDDESIFAWRDAGLSSSGMFARSPAAFADSGDIQCVGNEHPRAAPPVVTKTLLSLTGLVPTTDSREKSTLVTLNCVLAGSSNTYVAVEVKTGSSRYVRSSPGHLEEVSFLRGHEPRDKTKFNHRTLKMLLNHTEYASATNSSIKKQQSVVFQVDRVFRLTEMYAPLASFVPDRPITYRTGDVRKDEIASRNLPQHGQQEFRFKFHNDRSIAGFMFQVETKETFAVILTASEAAPSIDVVLASPPQTLTGVLEPYLENSKENQLDPLIGCEPGADQFFFPLKSQHRICVTFRKRILERNKIFCVDMRLEQDLNWRGRQKWELSDT</sequence>
<dbReference type="Pfam" id="PF06985">
    <property type="entry name" value="HET"/>
    <property type="match status" value="1"/>
</dbReference>
<evidence type="ECO:0000313" key="2">
    <source>
        <dbReference type="EMBL" id="CAF9941558.1"/>
    </source>
</evidence>
<protein>
    <recommendedName>
        <fullName evidence="1">Heterokaryon incompatibility domain-containing protein</fullName>
    </recommendedName>
</protein>
<dbReference type="PANTHER" id="PTHR10622">
    <property type="entry name" value="HET DOMAIN-CONTAINING PROTEIN"/>
    <property type="match status" value="1"/>
</dbReference>
<keyword evidence="3" id="KW-1185">Reference proteome</keyword>
<dbReference type="EMBL" id="CAJPDR010000668">
    <property type="protein sequence ID" value="CAF9941558.1"/>
    <property type="molecule type" value="Genomic_DNA"/>
</dbReference>
<evidence type="ECO:0000259" key="1">
    <source>
        <dbReference type="Pfam" id="PF06985"/>
    </source>
</evidence>
<dbReference type="AlphaFoldDB" id="A0A8H3J6V9"/>
<reference evidence="2" key="1">
    <citation type="submission" date="2021-03" db="EMBL/GenBank/DDBJ databases">
        <authorList>
            <person name="Tagirdzhanova G."/>
        </authorList>
    </citation>
    <scope>NUCLEOTIDE SEQUENCE</scope>
</reference>
<comment type="caution">
    <text evidence="2">The sequence shown here is derived from an EMBL/GenBank/DDBJ whole genome shotgun (WGS) entry which is preliminary data.</text>
</comment>
<proteinExistence type="predicted"/>
<dbReference type="InterPro" id="IPR010730">
    <property type="entry name" value="HET"/>
</dbReference>
<dbReference type="Proteomes" id="UP000664203">
    <property type="component" value="Unassembled WGS sequence"/>
</dbReference>
<organism evidence="2 3">
    <name type="scientific">Alectoria fallacina</name>
    <dbReference type="NCBI Taxonomy" id="1903189"/>
    <lineage>
        <taxon>Eukaryota</taxon>
        <taxon>Fungi</taxon>
        <taxon>Dikarya</taxon>
        <taxon>Ascomycota</taxon>
        <taxon>Pezizomycotina</taxon>
        <taxon>Lecanoromycetes</taxon>
        <taxon>OSLEUM clade</taxon>
        <taxon>Lecanoromycetidae</taxon>
        <taxon>Lecanorales</taxon>
        <taxon>Lecanorineae</taxon>
        <taxon>Parmeliaceae</taxon>
        <taxon>Alectoria</taxon>
    </lineage>
</organism>
<accession>A0A8H3J6V9</accession>
<dbReference type="OrthoDB" id="20872at2759"/>